<evidence type="ECO:0000259" key="1">
    <source>
        <dbReference type="Pfam" id="PF13860"/>
    </source>
</evidence>
<proteinExistence type="predicted"/>
<dbReference type="Proteomes" id="UP000697710">
    <property type="component" value="Unassembled WGS sequence"/>
</dbReference>
<dbReference type="Gene3D" id="2.60.40.4070">
    <property type="match status" value="1"/>
</dbReference>
<dbReference type="EMBL" id="JAGQHR010000411">
    <property type="protein sequence ID" value="MCA9728535.1"/>
    <property type="molecule type" value="Genomic_DNA"/>
</dbReference>
<dbReference type="InterPro" id="IPR026444">
    <property type="entry name" value="Secre_tail"/>
</dbReference>
<feature type="domain" description="FlgD/Vpr Ig-like" evidence="1">
    <location>
        <begin position="26"/>
        <end position="86"/>
    </location>
</feature>
<evidence type="ECO:0000313" key="2">
    <source>
        <dbReference type="EMBL" id="MCA9728535.1"/>
    </source>
</evidence>
<organism evidence="2 3">
    <name type="scientific">Eiseniibacteriota bacterium</name>
    <dbReference type="NCBI Taxonomy" id="2212470"/>
    <lineage>
        <taxon>Bacteria</taxon>
        <taxon>Candidatus Eiseniibacteriota</taxon>
    </lineage>
</organism>
<dbReference type="NCBIfam" id="TIGR04183">
    <property type="entry name" value="Por_Secre_tail"/>
    <property type="match status" value="1"/>
</dbReference>
<comment type="caution">
    <text evidence="2">The sequence shown here is derived from an EMBL/GenBank/DDBJ whole genome shotgun (WGS) entry which is preliminary data.</text>
</comment>
<gene>
    <name evidence="2" type="ORF">KC729_12680</name>
</gene>
<protein>
    <submittedName>
        <fullName evidence="2">T9SS type A sorting domain-containing protein</fullName>
    </submittedName>
</protein>
<name>A0A956LZC9_UNCEI</name>
<accession>A0A956LZC9</accession>
<dbReference type="Pfam" id="PF13860">
    <property type="entry name" value="FlgD_ig"/>
    <property type="match status" value="1"/>
</dbReference>
<dbReference type="AlphaFoldDB" id="A0A956LZC9"/>
<evidence type="ECO:0000313" key="3">
    <source>
        <dbReference type="Proteomes" id="UP000697710"/>
    </source>
</evidence>
<feature type="non-terminal residue" evidence="2">
    <location>
        <position position="1"/>
    </location>
</feature>
<dbReference type="InterPro" id="IPR025965">
    <property type="entry name" value="FlgD/Vpr_Ig-like"/>
</dbReference>
<reference evidence="2" key="1">
    <citation type="submission" date="2020-04" db="EMBL/GenBank/DDBJ databases">
        <authorList>
            <person name="Zhang T."/>
        </authorList>
    </citation>
    <scope>NUCLEOTIDE SEQUENCE</scope>
    <source>
        <strain evidence="2">HKST-UBA01</strain>
    </source>
</reference>
<reference evidence="2" key="2">
    <citation type="journal article" date="2021" name="Microbiome">
        <title>Successional dynamics and alternative stable states in a saline activated sludge microbial community over 9 years.</title>
        <authorList>
            <person name="Wang Y."/>
            <person name="Ye J."/>
            <person name="Ju F."/>
            <person name="Liu L."/>
            <person name="Boyd J.A."/>
            <person name="Deng Y."/>
            <person name="Parks D.H."/>
            <person name="Jiang X."/>
            <person name="Yin X."/>
            <person name="Woodcroft B.J."/>
            <person name="Tyson G.W."/>
            <person name="Hugenholtz P."/>
            <person name="Polz M.F."/>
            <person name="Zhang T."/>
        </authorList>
    </citation>
    <scope>NUCLEOTIDE SEQUENCE</scope>
    <source>
        <strain evidence="2">HKST-UBA01</strain>
    </source>
</reference>
<sequence>DPEHSLPTAVRLHQNYPNPFHGHTTIRYQLRLEAPVALDIVRPDGRIVRRLVGEAQGPGFYTTEWDGREDSGRVAPSGVYLMRLTAGRISEVKKLTLLPLGG</sequence>